<keyword evidence="8" id="KW-1185">Reference proteome</keyword>
<dbReference type="SMART" id="SM00382">
    <property type="entry name" value="AAA"/>
    <property type="match status" value="1"/>
</dbReference>
<dbReference type="Gene3D" id="3.30.450.40">
    <property type="match status" value="1"/>
</dbReference>
<dbReference type="PROSITE" id="PS00675">
    <property type="entry name" value="SIGMA54_INTERACT_1"/>
    <property type="match status" value="1"/>
</dbReference>
<dbReference type="GO" id="GO:0043565">
    <property type="term" value="F:sequence-specific DNA binding"/>
    <property type="evidence" value="ECO:0007669"/>
    <property type="project" value="InterPro"/>
</dbReference>
<organism evidence="7 8">
    <name type="scientific">Clostridium amylolyticum</name>
    <dbReference type="NCBI Taxonomy" id="1121298"/>
    <lineage>
        <taxon>Bacteria</taxon>
        <taxon>Bacillati</taxon>
        <taxon>Bacillota</taxon>
        <taxon>Clostridia</taxon>
        <taxon>Eubacteriales</taxon>
        <taxon>Clostridiaceae</taxon>
        <taxon>Clostridium</taxon>
    </lineage>
</organism>
<dbReference type="Pfam" id="PF02954">
    <property type="entry name" value="HTH_8"/>
    <property type="match status" value="1"/>
</dbReference>
<dbReference type="CDD" id="cd00009">
    <property type="entry name" value="AAA"/>
    <property type="match status" value="1"/>
</dbReference>
<evidence type="ECO:0000256" key="4">
    <source>
        <dbReference type="ARBA" id="ARBA00023125"/>
    </source>
</evidence>
<sequence>MENYIRFIEGAWKDFTDKGYLNPSVRPEIAESWKRCRNYGVDHRSGKGNKIYKVPVEIKLEENAELMAVARPIMQDVYNTVAGSGFAMILADKDGYVLDTFGDKEIMKKVEELNFVKGMLWTEEAVGTNAIGTALYLDKPIQTIGAEHYGWHQHSWTCSAAPIHDEDGNIIGCINMSGNYYSAHSHTLGIVTSAAQYIQKQLALTLSYKLLNVTFDSVSEGMIVLDEFLNIKRVNGRACTILRMSLEEALKINIKETLIDVDLKKILNTPAKTYNNIECDFYINESSIKCIINAVPMNANNKNSGVVITFREAEYVHKLVNKVVGYKANYTFKDFITENHKMKSIIELAKKASTSDCSIIIEGESGTGKEVIAQSIHNYSSRSLGAFVAVNCASIPRELVESELFGYEKGAFTGANKEGHPGKFELAHGGTIFLDEIGELPLDIQTKLLRVLDNHTITRVGGTSQKQLDVRVIGATNRILKEEIKNKSFREDLFYRLNVINIKTIPLRDRKEDIETLVHNFVDKLNMKNNSVDKIVDKSYIENLKGYHWPGNVRELRNVVERDYYLSSNLIKTPHSIDENMLIKSQCNEEKISITPLQELENESIRNAISCCQGNVVMAAKMLNISRATIYRKIKKYALLNNDIY</sequence>
<dbReference type="SUPFAM" id="SSF55781">
    <property type="entry name" value="GAF domain-like"/>
    <property type="match status" value="1"/>
</dbReference>
<proteinExistence type="predicted"/>
<dbReference type="InterPro" id="IPR000014">
    <property type="entry name" value="PAS"/>
</dbReference>
<dbReference type="InterPro" id="IPR003593">
    <property type="entry name" value="AAA+_ATPase"/>
</dbReference>
<dbReference type="AlphaFoldDB" id="A0A1M6GQM1"/>
<evidence type="ECO:0000256" key="5">
    <source>
        <dbReference type="ARBA" id="ARBA00023163"/>
    </source>
</evidence>
<dbReference type="Pfam" id="PF25601">
    <property type="entry name" value="AAA_lid_14"/>
    <property type="match status" value="1"/>
</dbReference>
<protein>
    <submittedName>
        <fullName evidence="7">Transcriptional regulator containing PAS, AAA-type ATPase, and DNA-binding Fis domains</fullName>
    </submittedName>
</protein>
<keyword evidence="2" id="KW-0067">ATP-binding</keyword>
<feature type="domain" description="Sigma-54 factor interaction" evidence="6">
    <location>
        <begin position="335"/>
        <end position="565"/>
    </location>
</feature>
<gene>
    <name evidence="7" type="ORF">SAMN05444401_2205</name>
</gene>
<evidence type="ECO:0000256" key="3">
    <source>
        <dbReference type="ARBA" id="ARBA00023015"/>
    </source>
</evidence>
<dbReference type="Pfam" id="PF00158">
    <property type="entry name" value="Sigma54_activat"/>
    <property type="match status" value="1"/>
</dbReference>
<dbReference type="EMBL" id="FQZO01000003">
    <property type="protein sequence ID" value="SHJ12287.1"/>
    <property type="molecule type" value="Genomic_DNA"/>
</dbReference>
<dbReference type="SUPFAM" id="SSF46689">
    <property type="entry name" value="Homeodomain-like"/>
    <property type="match status" value="1"/>
</dbReference>
<dbReference type="RefSeq" id="WP_073006449.1">
    <property type="nucleotide sequence ID" value="NZ_FQZO01000003.1"/>
</dbReference>
<dbReference type="InterPro" id="IPR002197">
    <property type="entry name" value="HTH_Fis"/>
</dbReference>
<dbReference type="InterPro" id="IPR025944">
    <property type="entry name" value="Sigma_54_int_dom_CS"/>
</dbReference>
<evidence type="ECO:0000256" key="1">
    <source>
        <dbReference type="ARBA" id="ARBA00022741"/>
    </source>
</evidence>
<keyword evidence="4 7" id="KW-0238">DNA-binding</keyword>
<dbReference type="InterPro" id="IPR003018">
    <property type="entry name" value="GAF"/>
</dbReference>
<dbReference type="InterPro" id="IPR029016">
    <property type="entry name" value="GAF-like_dom_sf"/>
</dbReference>
<dbReference type="GO" id="GO:0005524">
    <property type="term" value="F:ATP binding"/>
    <property type="evidence" value="ECO:0007669"/>
    <property type="project" value="UniProtKB-KW"/>
</dbReference>
<evidence type="ECO:0000313" key="7">
    <source>
        <dbReference type="EMBL" id="SHJ12287.1"/>
    </source>
</evidence>
<dbReference type="InterPro" id="IPR025662">
    <property type="entry name" value="Sigma_54_int_dom_ATP-bd_1"/>
</dbReference>
<dbReference type="InterPro" id="IPR009057">
    <property type="entry name" value="Homeodomain-like_sf"/>
</dbReference>
<evidence type="ECO:0000256" key="2">
    <source>
        <dbReference type="ARBA" id="ARBA00022840"/>
    </source>
</evidence>
<dbReference type="PROSITE" id="PS00688">
    <property type="entry name" value="SIGMA54_INTERACT_3"/>
    <property type="match status" value="1"/>
</dbReference>
<reference evidence="7 8" key="1">
    <citation type="submission" date="2016-11" db="EMBL/GenBank/DDBJ databases">
        <authorList>
            <person name="Jaros S."/>
            <person name="Januszkiewicz K."/>
            <person name="Wedrychowicz H."/>
        </authorList>
    </citation>
    <scope>NUCLEOTIDE SEQUENCE [LARGE SCALE GENOMIC DNA]</scope>
    <source>
        <strain evidence="7 8">DSM 21864</strain>
    </source>
</reference>
<dbReference type="InterPro" id="IPR027417">
    <property type="entry name" value="P-loop_NTPase"/>
</dbReference>
<dbReference type="SMART" id="SM00091">
    <property type="entry name" value="PAS"/>
    <property type="match status" value="1"/>
</dbReference>
<dbReference type="PANTHER" id="PTHR32071">
    <property type="entry name" value="TRANSCRIPTIONAL REGULATORY PROTEIN"/>
    <property type="match status" value="1"/>
</dbReference>
<dbReference type="PANTHER" id="PTHR32071:SF57">
    <property type="entry name" value="C4-DICARBOXYLATE TRANSPORT TRANSCRIPTIONAL REGULATORY PROTEIN DCTD"/>
    <property type="match status" value="1"/>
</dbReference>
<dbReference type="Gene3D" id="1.10.10.60">
    <property type="entry name" value="Homeodomain-like"/>
    <property type="match status" value="1"/>
</dbReference>
<evidence type="ECO:0000313" key="8">
    <source>
        <dbReference type="Proteomes" id="UP000184080"/>
    </source>
</evidence>
<dbReference type="Gene3D" id="3.40.50.300">
    <property type="entry name" value="P-loop containing nucleotide triphosphate hydrolases"/>
    <property type="match status" value="1"/>
</dbReference>
<dbReference type="PROSITE" id="PS50045">
    <property type="entry name" value="SIGMA54_INTERACT_4"/>
    <property type="match status" value="1"/>
</dbReference>
<name>A0A1M6GQM1_9CLOT</name>
<dbReference type="PRINTS" id="PR01590">
    <property type="entry name" value="HTHFIS"/>
</dbReference>
<dbReference type="InterPro" id="IPR002078">
    <property type="entry name" value="Sigma_54_int"/>
</dbReference>
<dbReference type="Gene3D" id="3.30.450.20">
    <property type="entry name" value="PAS domain"/>
    <property type="match status" value="1"/>
</dbReference>
<dbReference type="SUPFAM" id="SSF52540">
    <property type="entry name" value="P-loop containing nucleoside triphosphate hydrolases"/>
    <property type="match status" value="1"/>
</dbReference>
<dbReference type="GO" id="GO:0006355">
    <property type="term" value="P:regulation of DNA-templated transcription"/>
    <property type="evidence" value="ECO:0007669"/>
    <property type="project" value="InterPro"/>
</dbReference>
<dbReference type="Proteomes" id="UP000184080">
    <property type="component" value="Unassembled WGS sequence"/>
</dbReference>
<evidence type="ECO:0000259" key="6">
    <source>
        <dbReference type="PROSITE" id="PS50045"/>
    </source>
</evidence>
<keyword evidence="1" id="KW-0547">Nucleotide-binding</keyword>
<dbReference type="InterPro" id="IPR025943">
    <property type="entry name" value="Sigma_54_int_dom_ATP-bd_2"/>
</dbReference>
<accession>A0A1M6GQM1</accession>
<keyword evidence="3" id="KW-0805">Transcription regulation</keyword>
<dbReference type="SUPFAM" id="SSF55785">
    <property type="entry name" value="PYP-like sensor domain (PAS domain)"/>
    <property type="match status" value="1"/>
</dbReference>
<dbReference type="STRING" id="1121298.SAMN05444401_2205"/>
<dbReference type="FunFam" id="3.40.50.300:FF:000006">
    <property type="entry name" value="DNA-binding transcriptional regulator NtrC"/>
    <property type="match status" value="1"/>
</dbReference>
<dbReference type="Gene3D" id="1.10.8.60">
    <property type="match status" value="1"/>
</dbReference>
<dbReference type="PROSITE" id="PS00676">
    <property type="entry name" value="SIGMA54_INTERACT_2"/>
    <property type="match status" value="1"/>
</dbReference>
<keyword evidence="5" id="KW-0804">Transcription</keyword>
<dbReference type="Pfam" id="PF01590">
    <property type="entry name" value="GAF"/>
    <property type="match status" value="1"/>
</dbReference>
<dbReference type="OrthoDB" id="9803970at2"/>
<dbReference type="CDD" id="cd00130">
    <property type="entry name" value="PAS"/>
    <property type="match status" value="1"/>
</dbReference>
<dbReference type="InterPro" id="IPR058031">
    <property type="entry name" value="AAA_lid_NorR"/>
</dbReference>
<dbReference type="InterPro" id="IPR035965">
    <property type="entry name" value="PAS-like_dom_sf"/>
</dbReference>